<proteinExistence type="predicted"/>
<name>A0AAD4S887_9MAGN</name>
<gene>
    <name evidence="1" type="ORF">MKW98_011678</name>
</gene>
<reference evidence="1" key="1">
    <citation type="submission" date="2022-04" db="EMBL/GenBank/DDBJ databases">
        <title>A functionally conserved STORR gene fusion in Papaver species that diverged 16.8 million years ago.</title>
        <authorList>
            <person name="Catania T."/>
        </authorList>
    </citation>
    <scope>NUCLEOTIDE SEQUENCE</scope>
    <source>
        <strain evidence="1">S-188037</strain>
    </source>
</reference>
<evidence type="ECO:0000313" key="1">
    <source>
        <dbReference type="EMBL" id="KAI3872186.1"/>
    </source>
</evidence>
<dbReference type="EMBL" id="JAJJMB010012966">
    <property type="protein sequence ID" value="KAI3872186.1"/>
    <property type="molecule type" value="Genomic_DNA"/>
</dbReference>
<comment type="caution">
    <text evidence="1">The sequence shown here is derived from an EMBL/GenBank/DDBJ whole genome shotgun (WGS) entry which is preliminary data.</text>
</comment>
<evidence type="ECO:0000313" key="2">
    <source>
        <dbReference type="Proteomes" id="UP001202328"/>
    </source>
</evidence>
<keyword evidence="2" id="KW-1185">Reference proteome</keyword>
<dbReference type="Proteomes" id="UP001202328">
    <property type="component" value="Unassembled WGS sequence"/>
</dbReference>
<dbReference type="AlphaFoldDB" id="A0AAD4S887"/>
<accession>A0AAD4S887</accession>
<protein>
    <submittedName>
        <fullName evidence="1">Uncharacterized protein</fullName>
    </submittedName>
</protein>
<organism evidence="1 2">
    <name type="scientific">Papaver atlanticum</name>
    <dbReference type="NCBI Taxonomy" id="357466"/>
    <lineage>
        <taxon>Eukaryota</taxon>
        <taxon>Viridiplantae</taxon>
        <taxon>Streptophyta</taxon>
        <taxon>Embryophyta</taxon>
        <taxon>Tracheophyta</taxon>
        <taxon>Spermatophyta</taxon>
        <taxon>Magnoliopsida</taxon>
        <taxon>Ranunculales</taxon>
        <taxon>Papaveraceae</taxon>
        <taxon>Papaveroideae</taxon>
        <taxon>Papaver</taxon>
    </lineage>
</organism>
<sequence>MFLSARHISMFTNQCTCNCAWLKRESIKWPLSIFGLFCGFFIANRSSRITCGIVNIWTITSTVTFNYKHGACAEPQNLRWKSLRSGLFHGSFYLILIQKLKSC</sequence>